<dbReference type="SMART" id="SM00382">
    <property type="entry name" value="AAA"/>
    <property type="match status" value="1"/>
</dbReference>
<dbReference type="PANTHER" id="PTHR43158">
    <property type="entry name" value="SKFA PEPTIDE EXPORT ATP-BINDING PROTEIN SKFE"/>
    <property type="match status" value="1"/>
</dbReference>
<proteinExistence type="predicted"/>
<feature type="domain" description="ABC transporter" evidence="3">
    <location>
        <begin position="9"/>
        <end position="237"/>
    </location>
</feature>
<dbReference type="InterPro" id="IPR003593">
    <property type="entry name" value="AAA+_ATPase"/>
</dbReference>
<dbReference type="InterPro" id="IPR003439">
    <property type="entry name" value="ABC_transporter-like_ATP-bd"/>
</dbReference>
<evidence type="ECO:0000259" key="3">
    <source>
        <dbReference type="PROSITE" id="PS50893"/>
    </source>
</evidence>
<dbReference type="GO" id="GO:0005524">
    <property type="term" value="F:ATP binding"/>
    <property type="evidence" value="ECO:0007669"/>
    <property type="project" value="UniProtKB-KW"/>
</dbReference>
<sequence length="319" mass="33542">MTTLAATAVQAEGVGLRAGRGGRRAQLLTDCTFRVPRGAVCGIVGPNGAGKSLLLSAAAGLIRPDAGRLTVLGQRAGEDALLGEVAFVDQHRPLYPRMRVADLLAMGRDLNPRWDPERAEDLLELGRIALGSRAGSLSGGQRSLLALALARGKRPRLLLLDEPLSDLDPLARRAALGLLLGDVAEGGGTVLLSSHVLGDLEEAIDHLLLIDGGRIRLAGELSELLAAHRLLDRLGLLECQAGPAPWRVHPVDPVDAEPRHLTLVRVDQRTHTAAADAELPGLEELVVSYLRSPSVTGWLAPGMRPGRYGDGGDSGTVAA</sequence>
<keyword evidence="1" id="KW-0547">Nucleotide-binding</keyword>
<dbReference type="STRING" id="67331.SAMN04490357_0306"/>
<gene>
    <name evidence="4" type="ORF">SAMN04490357_0306</name>
</gene>
<dbReference type="Proteomes" id="UP000182375">
    <property type="component" value="Unassembled WGS sequence"/>
</dbReference>
<name>A0A1H4LYE1_9ACTN</name>
<dbReference type="SUPFAM" id="SSF52540">
    <property type="entry name" value="P-loop containing nucleoside triphosphate hydrolases"/>
    <property type="match status" value="1"/>
</dbReference>
<dbReference type="GO" id="GO:0016887">
    <property type="term" value="F:ATP hydrolysis activity"/>
    <property type="evidence" value="ECO:0007669"/>
    <property type="project" value="InterPro"/>
</dbReference>
<reference evidence="4 5" key="1">
    <citation type="submission" date="2016-10" db="EMBL/GenBank/DDBJ databases">
        <authorList>
            <person name="de Groot N.N."/>
        </authorList>
    </citation>
    <scope>NUCLEOTIDE SEQUENCE [LARGE SCALE GENOMIC DNA]</scope>
    <source>
        <strain evidence="4 5">DSM 40306</strain>
    </source>
</reference>
<dbReference type="EMBL" id="FNTD01000004">
    <property type="protein sequence ID" value="SEB75504.1"/>
    <property type="molecule type" value="Genomic_DNA"/>
</dbReference>
<protein>
    <submittedName>
        <fullName evidence="4">ABC-2 type transport system ATP-binding protein</fullName>
    </submittedName>
</protein>
<organism evidence="4 5">
    <name type="scientific">Streptomyces misionensis</name>
    <dbReference type="NCBI Taxonomy" id="67331"/>
    <lineage>
        <taxon>Bacteria</taxon>
        <taxon>Bacillati</taxon>
        <taxon>Actinomycetota</taxon>
        <taxon>Actinomycetes</taxon>
        <taxon>Kitasatosporales</taxon>
        <taxon>Streptomycetaceae</taxon>
        <taxon>Streptomyces</taxon>
    </lineage>
</organism>
<dbReference type="Pfam" id="PF00005">
    <property type="entry name" value="ABC_tran"/>
    <property type="match status" value="1"/>
</dbReference>
<dbReference type="RefSeq" id="WP_074990155.1">
    <property type="nucleotide sequence ID" value="NZ_FNTD01000004.1"/>
</dbReference>
<evidence type="ECO:0000313" key="5">
    <source>
        <dbReference type="Proteomes" id="UP000182375"/>
    </source>
</evidence>
<dbReference type="PROSITE" id="PS50893">
    <property type="entry name" value="ABC_TRANSPORTER_2"/>
    <property type="match status" value="1"/>
</dbReference>
<dbReference type="GeneID" id="95509594"/>
<dbReference type="PANTHER" id="PTHR43158:SF2">
    <property type="entry name" value="SKFA PEPTIDE EXPORT ATP-BINDING PROTEIN SKFE"/>
    <property type="match status" value="1"/>
</dbReference>
<evidence type="ECO:0000313" key="4">
    <source>
        <dbReference type="EMBL" id="SEB75504.1"/>
    </source>
</evidence>
<accession>A0A1H4LYE1</accession>
<keyword evidence="2 4" id="KW-0067">ATP-binding</keyword>
<evidence type="ECO:0000256" key="1">
    <source>
        <dbReference type="ARBA" id="ARBA00022741"/>
    </source>
</evidence>
<dbReference type="InterPro" id="IPR027417">
    <property type="entry name" value="P-loop_NTPase"/>
</dbReference>
<dbReference type="Gene3D" id="3.40.50.300">
    <property type="entry name" value="P-loop containing nucleotide triphosphate hydrolases"/>
    <property type="match status" value="1"/>
</dbReference>
<dbReference type="AlphaFoldDB" id="A0A1H4LYE1"/>
<evidence type="ECO:0000256" key="2">
    <source>
        <dbReference type="ARBA" id="ARBA00022840"/>
    </source>
</evidence>
<dbReference type="CDD" id="cd03230">
    <property type="entry name" value="ABC_DR_subfamily_A"/>
    <property type="match status" value="1"/>
</dbReference>